<name>A0ABV6FIS3_9BURK</name>
<evidence type="ECO:0000259" key="2">
    <source>
        <dbReference type="Pfam" id="PF04773"/>
    </source>
</evidence>
<feature type="compositionally biased region" description="Low complexity" evidence="1">
    <location>
        <begin position="259"/>
        <end position="272"/>
    </location>
</feature>
<reference evidence="3 4" key="1">
    <citation type="submission" date="2024-09" db="EMBL/GenBank/DDBJ databases">
        <authorList>
            <person name="Sun Q."/>
            <person name="Mori K."/>
        </authorList>
    </citation>
    <scope>NUCLEOTIDE SEQUENCE [LARGE SCALE GENOMIC DNA]</scope>
    <source>
        <strain evidence="3 4">CCM 7792</strain>
    </source>
</reference>
<dbReference type="InterPro" id="IPR006860">
    <property type="entry name" value="FecR"/>
</dbReference>
<sequence>MLACAAQAVHAADAGKIIFVAGNAKAGEAVAREGASVAEGQMLSTGSDGFIYVKTVDNGLFILRPNTRARIVTYHIDQKNPANTRIKLELLSGVARSKSGEAVKLARQNFRFNTPVAAIGVRGTDFTVFTDDETSRVAVISGGVVVSGFAGACRPDGAGPCEGEASRELSAAQRGQLLQVRRGQAAPQVLPSSPLSPDQVSPPRGDEPLAKTGGASATAPVSVGVEAMKSAGLNTAIERLAGKPAPAPNPGPVPPVSTPPSTEKPSTLPESTAEWGRWQAAAGRHAAISLSEERKKNELLALSGYFALFRSPGTEYVAPNNGSIGFSLRGNEAYVTTEYGFGSTVVAPATLSNGSLNVDFGLRTFSTGMDVATGSDVVRVTANGTVMGDGRLYSNDAEGRFGILNVQGLLSNERGGSAATIFEGRLDETRTVNGAATWR</sequence>
<feature type="region of interest" description="Disordered" evidence="1">
    <location>
        <begin position="180"/>
        <end position="217"/>
    </location>
</feature>
<feature type="region of interest" description="Disordered" evidence="1">
    <location>
        <begin position="241"/>
        <end position="272"/>
    </location>
</feature>
<dbReference type="Gene3D" id="2.60.120.1440">
    <property type="match status" value="1"/>
</dbReference>
<comment type="caution">
    <text evidence="3">The sequence shown here is derived from an EMBL/GenBank/DDBJ whole genome shotgun (WGS) entry which is preliminary data.</text>
</comment>
<protein>
    <submittedName>
        <fullName evidence="3">FecR domain-containing protein</fullName>
    </submittedName>
</protein>
<dbReference type="RefSeq" id="WP_379680472.1">
    <property type="nucleotide sequence ID" value="NZ_JBHLWP010000013.1"/>
</dbReference>
<evidence type="ECO:0000256" key="1">
    <source>
        <dbReference type="SAM" id="MobiDB-lite"/>
    </source>
</evidence>
<organism evidence="3 4">
    <name type="scientific">Massilia consociata</name>
    <dbReference type="NCBI Taxonomy" id="760117"/>
    <lineage>
        <taxon>Bacteria</taxon>
        <taxon>Pseudomonadati</taxon>
        <taxon>Pseudomonadota</taxon>
        <taxon>Betaproteobacteria</taxon>
        <taxon>Burkholderiales</taxon>
        <taxon>Oxalobacteraceae</taxon>
        <taxon>Telluria group</taxon>
        <taxon>Massilia</taxon>
    </lineage>
</organism>
<feature type="domain" description="FecR protein" evidence="2">
    <location>
        <begin position="43"/>
        <end position="144"/>
    </location>
</feature>
<dbReference type="PANTHER" id="PTHR38731">
    <property type="entry name" value="LIPL45-RELATED LIPOPROTEIN-RELATED"/>
    <property type="match status" value="1"/>
</dbReference>
<dbReference type="EMBL" id="JBHLWP010000013">
    <property type="protein sequence ID" value="MFC0253429.1"/>
    <property type="molecule type" value="Genomic_DNA"/>
</dbReference>
<dbReference type="Pfam" id="PF04773">
    <property type="entry name" value="FecR"/>
    <property type="match status" value="1"/>
</dbReference>
<proteinExistence type="predicted"/>
<feature type="compositionally biased region" description="Pro residues" evidence="1">
    <location>
        <begin position="245"/>
        <end position="258"/>
    </location>
</feature>
<keyword evidence="4" id="KW-1185">Reference proteome</keyword>
<feature type="compositionally biased region" description="Polar residues" evidence="1">
    <location>
        <begin position="190"/>
        <end position="199"/>
    </location>
</feature>
<gene>
    <name evidence="3" type="ORF">ACFFJK_16135</name>
</gene>
<dbReference type="Proteomes" id="UP001589773">
    <property type="component" value="Unassembled WGS sequence"/>
</dbReference>
<evidence type="ECO:0000313" key="4">
    <source>
        <dbReference type="Proteomes" id="UP001589773"/>
    </source>
</evidence>
<evidence type="ECO:0000313" key="3">
    <source>
        <dbReference type="EMBL" id="MFC0253429.1"/>
    </source>
</evidence>
<accession>A0ABV6FIS3</accession>